<dbReference type="KEGG" id="siq:DQ08_02290"/>
<dbReference type="GO" id="GO:0005886">
    <property type="term" value="C:plasma membrane"/>
    <property type="evidence" value="ECO:0007669"/>
    <property type="project" value="UniProtKB-SubCell"/>
</dbReference>
<accession>A0A3L8GK29</accession>
<dbReference type="SMR" id="A0A3L8GK29"/>
<dbReference type="OrthoDB" id="2136618at2"/>
<comment type="subcellular location">
    <subcellularLocation>
        <location evidence="4">Cell membrane</location>
        <topology evidence="4">Peripheral membrane protein</topology>
    </subcellularLocation>
</comment>
<keyword evidence="5" id="KW-0808">Transferase</keyword>
<evidence type="ECO:0000256" key="1">
    <source>
        <dbReference type="ARBA" id="ARBA00004922"/>
    </source>
</evidence>
<evidence type="ECO:0000313" key="7">
    <source>
        <dbReference type="Proteomes" id="UP000025245"/>
    </source>
</evidence>
<keyword evidence="7" id="KW-1185">Reference proteome</keyword>
<dbReference type="NCBIfam" id="TIGR02919">
    <property type="entry name" value="accessory Sec system glycosylation chaperone GtfB"/>
    <property type="match status" value="1"/>
</dbReference>
<name>A0A3L8GK29_STRIN</name>
<dbReference type="RefSeq" id="WP_003100892.1">
    <property type="nucleotide sequence ID" value="NZ_CP010783.1"/>
</dbReference>
<dbReference type="HAMAP" id="MF_01473">
    <property type="entry name" value="GtfB"/>
    <property type="match status" value="1"/>
</dbReference>
<reference evidence="5 7" key="1">
    <citation type="journal article" date="2014" name="Genome Announc.">
        <title>Complete Genome Sequence of a Virulent Strain, Streptococcus iniae ISET0901, Isolated from Diseased Tilapia.</title>
        <authorList>
            <person name="Pridgeon J.W."/>
            <person name="Zhang D."/>
            <person name="Zhang L."/>
        </authorList>
    </citation>
    <scope>NUCLEOTIDE SEQUENCE [LARGE SCALE GENOMIC DNA]</scope>
    <source>
        <strain evidence="5 7">ISET0901</strain>
    </source>
</reference>
<dbReference type="STRING" id="1346.BMF34_02420"/>
<reference evidence="6 8" key="2">
    <citation type="submission" date="2018-06" db="EMBL/GenBank/DDBJ databases">
        <title>Mutators as drivers of adaptation in pathogenic bacteria and a risk factor for host jumps and vaccine escape.</title>
        <authorList>
            <person name="Barnes A.C."/>
            <person name="Silayeva O."/>
        </authorList>
    </citation>
    <scope>NUCLEOTIDE SEQUENCE [LARGE SCALE GENOMIC DNA]</scope>
    <source>
        <strain evidence="6 8">QMA0445</strain>
    </source>
</reference>
<evidence type="ECO:0000313" key="5">
    <source>
        <dbReference type="EMBL" id="AHY15312.1"/>
    </source>
</evidence>
<dbReference type="EMBL" id="CP007586">
    <property type="protein sequence ID" value="AHY15312.1"/>
    <property type="molecule type" value="Genomic_DNA"/>
</dbReference>
<evidence type="ECO:0000256" key="2">
    <source>
        <dbReference type="ARBA" id="ARBA00022475"/>
    </source>
</evidence>
<dbReference type="Proteomes" id="UP000025245">
    <property type="component" value="Chromosome"/>
</dbReference>
<dbReference type="EMBL" id="QLQD01000027">
    <property type="protein sequence ID" value="RLU58242.1"/>
    <property type="molecule type" value="Genomic_DNA"/>
</dbReference>
<dbReference type="KEGG" id="siz:SI82_02525"/>
<evidence type="ECO:0000256" key="4">
    <source>
        <dbReference type="HAMAP-Rule" id="MF_01473"/>
    </source>
</evidence>
<evidence type="ECO:0000313" key="6">
    <source>
        <dbReference type="EMBL" id="RLU58242.1"/>
    </source>
</evidence>
<dbReference type="KEGG" id="sio:DW64_02275"/>
<organism evidence="6 8">
    <name type="scientific">Streptococcus iniae</name>
    <name type="common">Streptococcus shiloi</name>
    <dbReference type="NCBI Taxonomy" id="1346"/>
    <lineage>
        <taxon>Bacteria</taxon>
        <taxon>Bacillati</taxon>
        <taxon>Bacillota</taxon>
        <taxon>Bacilli</taxon>
        <taxon>Lactobacillales</taxon>
        <taxon>Streptococcaceae</taxon>
        <taxon>Streptococcus</taxon>
    </lineage>
</organism>
<dbReference type="InterPro" id="IPR014268">
    <property type="entry name" value="GtfB"/>
</dbReference>
<comment type="pathway">
    <text evidence="1 4">Protein modification; protein glycosylation.</text>
</comment>
<keyword evidence="3 4" id="KW-0472">Membrane</keyword>
<dbReference type="GO" id="GO:0017122">
    <property type="term" value="C:protein N-acetylglucosaminyltransferase complex"/>
    <property type="evidence" value="ECO:0007669"/>
    <property type="project" value="UniProtKB-UniRule"/>
</dbReference>
<dbReference type="AlphaFoldDB" id="A0A3L8GK29"/>
<dbReference type="GO" id="GO:0016740">
    <property type="term" value="F:transferase activity"/>
    <property type="evidence" value="ECO:0007669"/>
    <property type="project" value="UniProtKB-KW"/>
</dbReference>
<dbReference type="GO" id="GO:0031647">
    <property type="term" value="P:regulation of protein stability"/>
    <property type="evidence" value="ECO:0007669"/>
    <property type="project" value="UniProtKB-UniRule"/>
</dbReference>
<dbReference type="GeneID" id="35766261"/>
<comment type="similarity">
    <text evidence="4">Belongs to the GtfB family.</text>
</comment>
<proteinExistence type="inferred from homology"/>
<evidence type="ECO:0000313" key="8">
    <source>
        <dbReference type="Proteomes" id="UP000269148"/>
    </source>
</evidence>
<sequence length="435" mass="50568">MITVFEWLDQRSLDLHYSLEVSGFKGVSVLLNDDGNLPKGFTSPYAFFCQIKDGQTKPVYFNQIKVPDFWQITGNNGEGDIWNNSDQKAKIYYHDPKHLRLVKHIDWLNPNGKVYLTDHYNQFGWVFARTYFDAEQKISHKKYFNQQGQEIISENQMTGDILLQWKNQTHHFANRTDFFLYYFKQANFDQETIWYNSLSTPFALSYYLGGNGKDILFWQEEIGDQIPGNMQMILERKASRTQGIVVQNKTSFDKLTALLSQEQKQMVSYLGYISPDYRSNQNRKEILILTNSDNIEGLTVLVQELKDYHFHIAALTEMSPKLMAFGDSASVFLYPNIAPKMATKLFEKCDIYLDINHGSEILSATRQAFESNLVIAAFNNTLHATQFVLKEAIFTPQDHMGMVNWIKDQDDLKQTSLKQRKEAGQESPERYQMLF</sequence>
<dbReference type="Proteomes" id="UP000269148">
    <property type="component" value="Unassembled WGS sequence"/>
</dbReference>
<comment type="subunit">
    <text evidence="4">Forms a heterotetramer with 2 subunits each of GtfA and GtfB. Part of the accessory SecA2/SecY2 protein translocation apparatus.</text>
</comment>
<dbReference type="UniPathway" id="UPA00378"/>
<evidence type="ECO:0000256" key="3">
    <source>
        <dbReference type="ARBA" id="ARBA00023136"/>
    </source>
</evidence>
<keyword evidence="2 4" id="KW-1003">Cell membrane</keyword>
<protein>
    <recommendedName>
        <fullName evidence="4">UDP-N-acetylglucosamine--peptide N-acetylglucosaminyltransferase stabilizing protein GtfB</fullName>
    </recommendedName>
    <alternativeName>
        <fullName evidence="4">Glycosyltransferase stabilizing protein GtfB</fullName>
    </alternativeName>
</protein>
<gene>
    <name evidence="4 6" type="primary">gtfB</name>
    <name evidence="6" type="ORF">DIY07_02455</name>
    <name evidence="5" type="ORF">DQ08_02290</name>
</gene>
<comment type="function">
    <text evidence="4">Required for polymorphic O-glycosylation of the serine-rich repeat protein in this bacteria. A stabilizing protein that is part of the accessory SecA2/SecY2 system specifically required to export serine-rich repeat cell wall proteins usually encoded upstream in the same operon. The GtfA-GtfB complex adds GlcNAc from UDP-GlcNAc to the substrate protein, attaching the first sugar residue. Stabilizes the glycosylation activity of GtfA. Has no N-acetylglucosaminyl transferase activity on its own.</text>
</comment>